<name>A0A2K9NUL4_BACTC</name>
<dbReference type="CDD" id="cd18173">
    <property type="entry name" value="M14_CP_bacteria"/>
    <property type="match status" value="1"/>
</dbReference>
<dbReference type="GO" id="GO:0016485">
    <property type="term" value="P:protein processing"/>
    <property type="evidence" value="ECO:0007669"/>
    <property type="project" value="TreeGrafter"/>
</dbReference>
<evidence type="ECO:0000256" key="3">
    <source>
        <dbReference type="ARBA" id="ARBA00022723"/>
    </source>
</evidence>
<dbReference type="GO" id="GO:0005615">
    <property type="term" value="C:extracellular space"/>
    <property type="evidence" value="ECO:0007669"/>
    <property type="project" value="TreeGrafter"/>
</dbReference>
<proteinExistence type="inferred from homology"/>
<dbReference type="SMART" id="SM00631">
    <property type="entry name" value="Zn_pept"/>
    <property type="match status" value="1"/>
</dbReference>
<dbReference type="InterPro" id="IPR057247">
    <property type="entry name" value="CARBOXYPEPT_ZN_2"/>
</dbReference>
<dbReference type="PANTHER" id="PTHR11532:SF57">
    <property type="entry name" value="CARBOXYPEPTIDASE D, B"/>
    <property type="match status" value="1"/>
</dbReference>
<feature type="active site" description="Proton donor/acceptor" evidence="5">
    <location>
        <position position="332"/>
    </location>
</feature>
<keyword evidence="3" id="KW-0479">Metal-binding</keyword>
<dbReference type="AlphaFoldDB" id="A0A2K9NUL4"/>
<evidence type="ECO:0000256" key="5">
    <source>
        <dbReference type="PROSITE-ProRule" id="PRU01379"/>
    </source>
</evidence>
<evidence type="ECO:0000313" key="8">
    <source>
        <dbReference type="Proteomes" id="UP000235584"/>
    </source>
</evidence>
<keyword evidence="8" id="KW-1185">Reference proteome</keyword>
<dbReference type="GO" id="GO:0004181">
    <property type="term" value="F:metallocarboxypeptidase activity"/>
    <property type="evidence" value="ECO:0007669"/>
    <property type="project" value="InterPro"/>
</dbReference>
<dbReference type="EMBL" id="CP025704">
    <property type="protein sequence ID" value="AUN99209.1"/>
    <property type="molecule type" value="Genomic_DNA"/>
</dbReference>
<dbReference type="PANTHER" id="PTHR11532">
    <property type="entry name" value="PROTEASE M14 CARBOXYPEPTIDASE"/>
    <property type="match status" value="1"/>
</dbReference>
<comment type="cofactor">
    <cofactor evidence="1">
        <name>Zn(2+)</name>
        <dbReference type="ChEBI" id="CHEBI:29105"/>
    </cofactor>
</comment>
<dbReference type="Gene3D" id="3.40.630.10">
    <property type="entry name" value="Zn peptidases"/>
    <property type="match status" value="1"/>
</dbReference>
<evidence type="ECO:0000256" key="2">
    <source>
        <dbReference type="ARBA" id="ARBA00005988"/>
    </source>
</evidence>
<dbReference type="KEGG" id="bsto:C0V70_14070"/>
<sequence length="364" mass="41676">MKKTLTALTVSFMAFLCLSTLQAKIVEESFYIQSSDQHIFELLKSRPELTIDHIEKGGFELYGPKGLKEFLVTNNIPHFSMKIAAGAQKAKGQYPTPEEIEKELKGVVSKYPEIARMFSIGKSVKNRDLWVIKLSSNVNVNDERPEFKYIANMHGDEIVGREMMVRLVKDLAMNYGKDPQITNLLDRVQIYIMPSMNPDGAAASTRGNAKYVDLNRDFPDFSTSDNKDTTEGRQPETKAVMDWQKTRNFVLSANFHGGAEVVNYPWDTKADKFPQEAFIKELCLEYAGLTPYISTSTAFQNGITNGYAWYEVNGGMQDWSIYYRKDMQITIEVSNNKWPEYSRVDYYYQQNKAALLRFIERAIP</sequence>
<protein>
    <recommendedName>
        <fullName evidence="6">Peptidase M14 domain-containing protein</fullName>
    </recommendedName>
</protein>
<keyword evidence="4" id="KW-0862">Zinc</keyword>
<dbReference type="GO" id="GO:0006518">
    <property type="term" value="P:peptide metabolic process"/>
    <property type="evidence" value="ECO:0007669"/>
    <property type="project" value="TreeGrafter"/>
</dbReference>
<dbReference type="PROSITE" id="PS00132">
    <property type="entry name" value="CARBOXYPEPT_ZN_1"/>
    <property type="match status" value="1"/>
</dbReference>
<dbReference type="Pfam" id="PF00246">
    <property type="entry name" value="Peptidase_M14"/>
    <property type="match status" value="1"/>
</dbReference>
<dbReference type="InterPro" id="IPR050753">
    <property type="entry name" value="Peptidase_M14_domain"/>
</dbReference>
<gene>
    <name evidence="7" type="ORF">C0V70_14070</name>
</gene>
<dbReference type="GO" id="GO:0008270">
    <property type="term" value="F:zinc ion binding"/>
    <property type="evidence" value="ECO:0007669"/>
    <property type="project" value="InterPro"/>
</dbReference>
<dbReference type="InterPro" id="IPR057246">
    <property type="entry name" value="CARBOXYPEPT_ZN_1"/>
</dbReference>
<dbReference type="Proteomes" id="UP000235584">
    <property type="component" value="Chromosome"/>
</dbReference>
<dbReference type="InterPro" id="IPR000834">
    <property type="entry name" value="Peptidase_M14"/>
</dbReference>
<dbReference type="PROSITE" id="PS00133">
    <property type="entry name" value="CARBOXYPEPT_ZN_2"/>
    <property type="match status" value="1"/>
</dbReference>
<evidence type="ECO:0000313" key="7">
    <source>
        <dbReference type="EMBL" id="AUN99209.1"/>
    </source>
</evidence>
<organism evidence="7 8">
    <name type="scientific">Bacteriovorax stolpii</name>
    <name type="common">Bdellovibrio stolpii</name>
    <dbReference type="NCBI Taxonomy" id="960"/>
    <lineage>
        <taxon>Bacteria</taxon>
        <taxon>Pseudomonadati</taxon>
        <taxon>Bdellovibrionota</taxon>
        <taxon>Bacteriovoracia</taxon>
        <taxon>Bacteriovoracales</taxon>
        <taxon>Bacteriovoracaceae</taxon>
        <taxon>Bacteriovorax</taxon>
    </lineage>
</organism>
<dbReference type="RefSeq" id="WP_102244500.1">
    <property type="nucleotide sequence ID" value="NZ_CP025704.1"/>
</dbReference>
<comment type="similarity">
    <text evidence="2 5">Belongs to the peptidase M14 family.</text>
</comment>
<dbReference type="PROSITE" id="PS52035">
    <property type="entry name" value="PEPTIDASE_M14"/>
    <property type="match status" value="1"/>
</dbReference>
<accession>A0A2K9NUL4</accession>
<feature type="domain" description="Peptidase M14" evidence="6">
    <location>
        <begin position="93"/>
        <end position="362"/>
    </location>
</feature>
<dbReference type="PRINTS" id="PR00765">
    <property type="entry name" value="CRBOXYPTASEA"/>
</dbReference>
<evidence type="ECO:0000256" key="4">
    <source>
        <dbReference type="ARBA" id="ARBA00022833"/>
    </source>
</evidence>
<dbReference type="SUPFAM" id="SSF53187">
    <property type="entry name" value="Zn-dependent exopeptidases"/>
    <property type="match status" value="1"/>
</dbReference>
<evidence type="ECO:0000256" key="1">
    <source>
        <dbReference type="ARBA" id="ARBA00001947"/>
    </source>
</evidence>
<reference evidence="7 8" key="1">
    <citation type="submission" date="2018-01" db="EMBL/GenBank/DDBJ databases">
        <title>Complete genome sequence of Bacteriovorax stolpii DSM12778.</title>
        <authorList>
            <person name="Tang B."/>
            <person name="Chang J."/>
        </authorList>
    </citation>
    <scope>NUCLEOTIDE SEQUENCE [LARGE SCALE GENOMIC DNA]</scope>
    <source>
        <strain evidence="7 8">DSM 12778</strain>
    </source>
</reference>
<evidence type="ECO:0000259" key="6">
    <source>
        <dbReference type="PROSITE" id="PS52035"/>
    </source>
</evidence>